<dbReference type="InterPro" id="IPR015943">
    <property type="entry name" value="WD40/YVTN_repeat-like_dom_sf"/>
</dbReference>
<accession>A0A1I7XER4</accession>
<dbReference type="WBParaSite" id="Hba_15961">
    <property type="protein sequence ID" value="Hba_15961"/>
    <property type="gene ID" value="Hba_15961"/>
</dbReference>
<dbReference type="Gene3D" id="2.130.10.10">
    <property type="entry name" value="YVTN repeat-like/Quinoprotein amine dehydrogenase"/>
    <property type="match status" value="1"/>
</dbReference>
<dbReference type="SUPFAM" id="SSF50978">
    <property type="entry name" value="WD40 repeat-like"/>
    <property type="match status" value="1"/>
</dbReference>
<evidence type="ECO:0000313" key="1">
    <source>
        <dbReference type="Proteomes" id="UP000095283"/>
    </source>
</evidence>
<dbReference type="InterPro" id="IPR036322">
    <property type="entry name" value="WD40_repeat_dom_sf"/>
</dbReference>
<dbReference type="Proteomes" id="UP000095283">
    <property type="component" value="Unplaced"/>
</dbReference>
<sequence length="224" mass="25385">MFMNWEQSNQTGKVLNTKHLTLLFSFFSCSRTLWPSWSPPFTYSQSSPTDDDLSNLTNALCVCEDTGYIYTGDSHGGLRRWNIERAPLCEYISGSRRTDGRSPYRIAYNEAEPTRDLPATIYELRVPNKESVTRVPAAVDGKVYLFSLLLFPSLIHKNIQSSTCHRAPISDLLCIQGDLLASASADGKYVINFMIEKRIPYHIILVVYSGPRPVRHAVTQQMTR</sequence>
<dbReference type="AlphaFoldDB" id="A0A1I7XER4"/>
<reference evidence="2" key="1">
    <citation type="submission" date="2016-11" db="UniProtKB">
        <authorList>
            <consortium name="WormBaseParasite"/>
        </authorList>
    </citation>
    <scope>IDENTIFICATION</scope>
</reference>
<organism evidence="1 2">
    <name type="scientific">Heterorhabditis bacteriophora</name>
    <name type="common">Entomopathogenic nematode worm</name>
    <dbReference type="NCBI Taxonomy" id="37862"/>
    <lineage>
        <taxon>Eukaryota</taxon>
        <taxon>Metazoa</taxon>
        <taxon>Ecdysozoa</taxon>
        <taxon>Nematoda</taxon>
        <taxon>Chromadorea</taxon>
        <taxon>Rhabditida</taxon>
        <taxon>Rhabditina</taxon>
        <taxon>Rhabditomorpha</taxon>
        <taxon>Strongyloidea</taxon>
        <taxon>Heterorhabditidae</taxon>
        <taxon>Heterorhabditis</taxon>
    </lineage>
</organism>
<evidence type="ECO:0000313" key="2">
    <source>
        <dbReference type="WBParaSite" id="Hba_15961"/>
    </source>
</evidence>
<keyword evidence="1" id="KW-1185">Reference proteome</keyword>
<protein>
    <submittedName>
        <fullName evidence="2">WD_REPEATS_REGION domain-containing protein</fullName>
    </submittedName>
</protein>
<name>A0A1I7XER4_HETBA</name>
<proteinExistence type="predicted"/>